<accession>A0ABD3JTF1</accession>
<dbReference type="PANTHER" id="PTHR11017">
    <property type="entry name" value="LEUCINE-RICH REPEAT-CONTAINING PROTEIN"/>
    <property type="match status" value="1"/>
</dbReference>
<dbReference type="FunFam" id="3.40.50.10140:FF:000007">
    <property type="entry name" value="Disease resistance protein (TIR-NBS-LRR class)"/>
    <property type="match status" value="1"/>
</dbReference>
<dbReference type="Pfam" id="PF01582">
    <property type="entry name" value="TIR"/>
    <property type="match status" value="1"/>
</dbReference>
<dbReference type="InterPro" id="IPR000157">
    <property type="entry name" value="TIR_dom"/>
</dbReference>
<evidence type="ECO:0000313" key="6">
    <source>
        <dbReference type="EMBL" id="KAL3730308.1"/>
    </source>
</evidence>
<dbReference type="EMBL" id="JBJKBG010000007">
    <property type="protein sequence ID" value="KAL3730308.1"/>
    <property type="molecule type" value="Genomic_DNA"/>
</dbReference>
<evidence type="ECO:0000256" key="1">
    <source>
        <dbReference type="ARBA" id="ARBA00022614"/>
    </source>
</evidence>
<dbReference type="SUPFAM" id="SSF52200">
    <property type="entry name" value="Toll/Interleukin receptor TIR domain"/>
    <property type="match status" value="1"/>
</dbReference>
<protein>
    <recommendedName>
        <fullName evidence="5">TIR domain-containing protein</fullName>
    </recommendedName>
</protein>
<dbReference type="Gene3D" id="1.10.8.430">
    <property type="entry name" value="Helical domain of apoptotic protease-activating factors"/>
    <property type="match status" value="1"/>
</dbReference>
<dbReference type="PANTHER" id="PTHR11017:SF559">
    <property type="entry name" value="DISEASE RESISTANCE PROTEIN CHL1"/>
    <property type="match status" value="1"/>
</dbReference>
<feature type="domain" description="TIR" evidence="5">
    <location>
        <begin position="73"/>
        <end position="237"/>
    </location>
</feature>
<evidence type="ECO:0000313" key="7">
    <source>
        <dbReference type="Proteomes" id="UP001634007"/>
    </source>
</evidence>
<dbReference type="SUPFAM" id="SSF46785">
    <property type="entry name" value="Winged helix' DNA-binding domain"/>
    <property type="match status" value="1"/>
</dbReference>
<evidence type="ECO:0000256" key="2">
    <source>
        <dbReference type="ARBA" id="ARBA00022737"/>
    </source>
</evidence>
<gene>
    <name evidence="6" type="ORF">ACJRO7_027332</name>
</gene>
<dbReference type="AlphaFoldDB" id="A0ABD3JTF1"/>
<sequence>MMIQLGQLNSKFFTRFTSPPLYPSVRNKRASQFQLQSPPISLPSFFPLHFSSLKHSLTTRPQHFFPPSSTPRWIHDAFISYKQADTRNFVSHLHNALERNKIRVFVDHSLERGLEIAPTINEVIEQSRSAIVVISQTFASSPWCLDELDKILECKEKKGQLVFLIFMDVDPKEMREQSGPFKRIGQNEKGLAQENADKVQRWREALRKAGNLTGWSLENRLEAEFIQSVVEKISRRLSCSYMAQLAFHPVGLNAQVQALFSLLQLEVEEVRILGISGTRGIGRTTLARALYHRIANQFDRSCFVMNVKDISSLEDLLKMQETLFGDNLCDGDSEFGNNVHEVINFMRSKLNNKRVLLVFDDVVGLSEPMSHLIKALNLGLGSRVILIPRHKETLIGDLCSNIYEARALNDDQALKLFSWNAFRERYPKNDYRMLSNCFTSFSKGLPLVLIVMGSFLSGKSVKEWQRAFDRLKEISQEDVHDILRIVIDGLEANERTIFLDIACFLNGYDKEVIIKSLDQCSVYATSGIEILAQKSLICIDDNNSIWMHDLLQEMGRRIVIQECPENPNKRSRIWCHEDALQVIRQNVGTDCIEGIKLDKVDVEDLIVNADSFRKMKKLRLFKMADHAPHCGPAGHLSEKLWTRFARNNNDMFAFWEALVKQISMFWSRGA</sequence>
<dbReference type="InterPro" id="IPR036390">
    <property type="entry name" value="WH_DNA-bd_sf"/>
</dbReference>
<comment type="caution">
    <text evidence="6">The sequence shown here is derived from an EMBL/GenBank/DDBJ whole genome shotgun (WGS) entry which is preliminary data.</text>
</comment>
<dbReference type="Gene3D" id="3.40.50.300">
    <property type="entry name" value="P-loop containing nucleotide triphosphate hydrolases"/>
    <property type="match status" value="1"/>
</dbReference>
<evidence type="ECO:0000259" key="5">
    <source>
        <dbReference type="PROSITE" id="PS50104"/>
    </source>
</evidence>
<dbReference type="InterPro" id="IPR058192">
    <property type="entry name" value="WHD_ROQ1-like"/>
</dbReference>
<keyword evidence="2" id="KW-0677">Repeat</keyword>
<organism evidence="6 7">
    <name type="scientific">Eucalyptus globulus</name>
    <name type="common">Tasmanian blue gum</name>
    <dbReference type="NCBI Taxonomy" id="34317"/>
    <lineage>
        <taxon>Eukaryota</taxon>
        <taxon>Viridiplantae</taxon>
        <taxon>Streptophyta</taxon>
        <taxon>Embryophyta</taxon>
        <taxon>Tracheophyta</taxon>
        <taxon>Spermatophyta</taxon>
        <taxon>Magnoliopsida</taxon>
        <taxon>eudicotyledons</taxon>
        <taxon>Gunneridae</taxon>
        <taxon>Pentapetalae</taxon>
        <taxon>rosids</taxon>
        <taxon>malvids</taxon>
        <taxon>Myrtales</taxon>
        <taxon>Myrtaceae</taxon>
        <taxon>Myrtoideae</taxon>
        <taxon>Eucalypteae</taxon>
        <taxon>Eucalyptus</taxon>
    </lineage>
</organism>
<dbReference type="Gene3D" id="3.40.50.10140">
    <property type="entry name" value="Toll/interleukin-1 receptor homology (TIR) domain"/>
    <property type="match status" value="1"/>
</dbReference>
<dbReference type="Proteomes" id="UP001634007">
    <property type="component" value="Unassembled WGS sequence"/>
</dbReference>
<keyword evidence="1" id="KW-0433">Leucine-rich repeat</keyword>
<dbReference type="PROSITE" id="PS50104">
    <property type="entry name" value="TIR"/>
    <property type="match status" value="1"/>
</dbReference>
<dbReference type="SUPFAM" id="SSF52540">
    <property type="entry name" value="P-loop containing nucleoside triphosphate hydrolases"/>
    <property type="match status" value="1"/>
</dbReference>
<keyword evidence="3" id="KW-0611">Plant defense</keyword>
<keyword evidence="4" id="KW-0520">NAD</keyword>
<dbReference type="InterPro" id="IPR042197">
    <property type="entry name" value="Apaf_helical"/>
</dbReference>
<evidence type="ECO:0000256" key="3">
    <source>
        <dbReference type="ARBA" id="ARBA00022821"/>
    </source>
</evidence>
<proteinExistence type="predicted"/>
<dbReference type="SMART" id="SM00255">
    <property type="entry name" value="TIR"/>
    <property type="match status" value="1"/>
</dbReference>
<dbReference type="Pfam" id="PF00931">
    <property type="entry name" value="NB-ARC"/>
    <property type="match status" value="1"/>
</dbReference>
<dbReference type="InterPro" id="IPR035897">
    <property type="entry name" value="Toll_tir_struct_dom_sf"/>
</dbReference>
<dbReference type="InterPro" id="IPR027417">
    <property type="entry name" value="P-loop_NTPase"/>
</dbReference>
<dbReference type="Pfam" id="PF23282">
    <property type="entry name" value="WHD_ROQ1"/>
    <property type="match status" value="1"/>
</dbReference>
<dbReference type="InterPro" id="IPR044974">
    <property type="entry name" value="Disease_R_plants"/>
</dbReference>
<dbReference type="GO" id="GO:0006952">
    <property type="term" value="P:defense response"/>
    <property type="evidence" value="ECO:0007669"/>
    <property type="project" value="UniProtKB-KW"/>
</dbReference>
<keyword evidence="7" id="KW-1185">Reference proteome</keyword>
<dbReference type="InterPro" id="IPR002182">
    <property type="entry name" value="NB-ARC"/>
</dbReference>
<evidence type="ECO:0000256" key="4">
    <source>
        <dbReference type="ARBA" id="ARBA00023027"/>
    </source>
</evidence>
<name>A0ABD3JTF1_EUCGL</name>
<reference evidence="6 7" key="1">
    <citation type="submission" date="2024-11" db="EMBL/GenBank/DDBJ databases">
        <title>Chromosome-level genome assembly of Eucalyptus globulus Labill. provides insights into its genome evolution.</title>
        <authorList>
            <person name="Li X."/>
        </authorList>
    </citation>
    <scope>NUCLEOTIDE SEQUENCE [LARGE SCALE GENOMIC DNA]</scope>
    <source>
        <strain evidence="6">CL2024</strain>
        <tissue evidence="6">Fresh tender leaves</tissue>
    </source>
</reference>
<dbReference type="PRINTS" id="PR00364">
    <property type="entry name" value="DISEASERSIST"/>
</dbReference>